<reference evidence="9 10" key="1">
    <citation type="submission" date="2013-04" db="EMBL/GenBank/DDBJ databases">
        <title>Shimia sp. 22II-S11-Z10 Genome Sequencing.</title>
        <authorList>
            <person name="Lai Q."/>
            <person name="Li G."/>
            <person name="Shao Z."/>
        </authorList>
    </citation>
    <scope>NUCLEOTIDE SEQUENCE [LARGE SCALE GENOMIC DNA]</scope>
    <source>
        <strain evidence="10">22II-S11-Z10</strain>
    </source>
</reference>
<keyword evidence="10" id="KW-1185">Reference proteome</keyword>
<organism evidence="9 10">
    <name type="scientific">Actibacterium atlanticum</name>
    <dbReference type="NCBI Taxonomy" id="1461693"/>
    <lineage>
        <taxon>Bacteria</taxon>
        <taxon>Pseudomonadati</taxon>
        <taxon>Pseudomonadota</taxon>
        <taxon>Alphaproteobacteria</taxon>
        <taxon>Rhodobacterales</taxon>
        <taxon>Roseobacteraceae</taxon>
        <taxon>Actibacterium</taxon>
    </lineage>
</organism>
<dbReference type="EMBL" id="AQQY01000002">
    <property type="protein sequence ID" value="KCV82958.1"/>
    <property type="molecule type" value="Genomic_DNA"/>
</dbReference>
<evidence type="ECO:0000256" key="8">
    <source>
        <dbReference type="HAMAP-Rule" id="MF_01416"/>
    </source>
</evidence>
<dbReference type="PRINTS" id="PR00125">
    <property type="entry name" value="ATPASEDELTA"/>
</dbReference>
<evidence type="ECO:0000313" key="9">
    <source>
        <dbReference type="EMBL" id="KCV82958.1"/>
    </source>
</evidence>
<dbReference type="NCBIfam" id="NF004406">
    <property type="entry name" value="PRK05758.3-2"/>
    <property type="match status" value="1"/>
</dbReference>
<keyword evidence="6 8" id="KW-0139">CF(1)</keyword>
<dbReference type="InterPro" id="IPR020781">
    <property type="entry name" value="ATPase_OSCP/d_CS"/>
</dbReference>
<comment type="function">
    <text evidence="8">This protein is part of the stalk that links CF(0) to CF(1). It either transmits conformational changes from CF(0) to CF(1) or is implicated in proton conduction.</text>
</comment>
<comment type="caution">
    <text evidence="9">The sequence shown here is derived from an EMBL/GenBank/DDBJ whole genome shotgun (WGS) entry which is preliminary data.</text>
</comment>
<evidence type="ECO:0000256" key="6">
    <source>
        <dbReference type="ARBA" id="ARBA00023196"/>
    </source>
</evidence>
<evidence type="ECO:0000256" key="5">
    <source>
        <dbReference type="ARBA" id="ARBA00023136"/>
    </source>
</evidence>
<evidence type="ECO:0000256" key="3">
    <source>
        <dbReference type="ARBA" id="ARBA00022781"/>
    </source>
</evidence>
<dbReference type="GO" id="GO:0045259">
    <property type="term" value="C:proton-transporting ATP synthase complex"/>
    <property type="evidence" value="ECO:0007669"/>
    <property type="project" value="UniProtKB-KW"/>
</dbReference>
<keyword evidence="2 8" id="KW-0813">Transport</keyword>
<evidence type="ECO:0000256" key="2">
    <source>
        <dbReference type="ARBA" id="ARBA00022448"/>
    </source>
</evidence>
<keyword evidence="5 8" id="KW-0472">Membrane</keyword>
<evidence type="ECO:0000256" key="7">
    <source>
        <dbReference type="ARBA" id="ARBA00023310"/>
    </source>
</evidence>
<dbReference type="SUPFAM" id="SSF47928">
    <property type="entry name" value="N-terminal domain of the delta subunit of the F1F0-ATP synthase"/>
    <property type="match status" value="1"/>
</dbReference>
<dbReference type="NCBIfam" id="NF004402">
    <property type="entry name" value="PRK05758.2-2"/>
    <property type="match status" value="1"/>
</dbReference>
<dbReference type="GO" id="GO:0046933">
    <property type="term" value="F:proton-transporting ATP synthase activity, rotational mechanism"/>
    <property type="evidence" value="ECO:0007669"/>
    <property type="project" value="UniProtKB-UniRule"/>
</dbReference>
<comment type="function">
    <text evidence="8">F(1)F(0) ATP synthase produces ATP from ADP in the presence of a proton or sodium gradient. F-type ATPases consist of two structural domains, F(1) containing the extramembraneous catalytic core and F(0) containing the membrane proton channel, linked together by a central stalk and a peripheral stalk. During catalysis, ATP synthesis in the catalytic domain of F(1) is coupled via a rotary mechanism of the central stalk subunits to proton translocation.</text>
</comment>
<keyword evidence="3 8" id="KW-0375">Hydrogen ion transport</keyword>
<dbReference type="Gene3D" id="1.10.520.20">
    <property type="entry name" value="N-terminal domain of the delta subunit of the F1F0-ATP synthase"/>
    <property type="match status" value="1"/>
</dbReference>
<dbReference type="NCBIfam" id="TIGR01145">
    <property type="entry name" value="ATP_synt_delta"/>
    <property type="match status" value="1"/>
</dbReference>
<evidence type="ECO:0000256" key="1">
    <source>
        <dbReference type="ARBA" id="ARBA00004370"/>
    </source>
</evidence>
<protein>
    <recommendedName>
        <fullName evidence="8">ATP synthase subunit delta</fullName>
    </recommendedName>
    <alternativeName>
        <fullName evidence="8">ATP synthase F(1) sector subunit delta</fullName>
    </alternativeName>
    <alternativeName>
        <fullName evidence="8">F-type ATPase subunit delta</fullName>
        <shortName evidence="8">F-ATPase subunit delta</shortName>
    </alternativeName>
</protein>
<proteinExistence type="inferred from homology"/>
<dbReference type="GO" id="GO:0005886">
    <property type="term" value="C:plasma membrane"/>
    <property type="evidence" value="ECO:0007669"/>
    <property type="project" value="UniProtKB-SubCell"/>
</dbReference>
<dbReference type="STRING" id="1461693.ATO10_05092"/>
<dbReference type="AlphaFoldDB" id="A0A058ZN28"/>
<dbReference type="PANTHER" id="PTHR11910">
    <property type="entry name" value="ATP SYNTHASE DELTA CHAIN"/>
    <property type="match status" value="1"/>
</dbReference>
<comment type="subcellular location">
    <subcellularLocation>
        <location evidence="8">Cell membrane</location>
        <topology evidence="8">Peripheral membrane protein</topology>
    </subcellularLocation>
    <subcellularLocation>
        <location evidence="1">Membrane</location>
    </subcellularLocation>
</comment>
<name>A0A058ZN28_9RHOB</name>
<dbReference type="InterPro" id="IPR026015">
    <property type="entry name" value="ATP_synth_OSCP/delta_N_sf"/>
</dbReference>
<sequence length="188" mass="19575">MDVSEPASISTGIAARYAKAVFDLANEDNQVAALESDLDALEAALADSAEFDALITSPVYSREEQAAAIGAVAQKMGLSALVANTLGLMANKRRLFVLPQLAATLRDMIAEQKGEATAEVTAAKALTAEQQDKLAASLKASVGKDVKVKLAVDESLIGGLIVKVGSKMIDTSIRSQLAALQNTMKEVG</sequence>
<evidence type="ECO:0000313" key="10">
    <source>
        <dbReference type="Proteomes" id="UP000024836"/>
    </source>
</evidence>
<dbReference type="Pfam" id="PF00213">
    <property type="entry name" value="OSCP"/>
    <property type="match status" value="1"/>
</dbReference>
<dbReference type="PROSITE" id="PS00389">
    <property type="entry name" value="ATPASE_DELTA"/>
    <property type="match status" value="1"/>
</dbReference>
<keyword evidence="7 8" id="KW-0066">ATP synthesis</keyword>
<evidence type="ECO:0000256" key="4">
    <source>
        <dbReference type="ARBA" id="ARBA00023065"/>
    </source>
</evidence>
<gene>
    <name evidence="8" type="primary">atpH</name>
    <name evidence="9" type="ORF">ATO10_05092</name>
</gene>
<keyword evidence="4 8" id="KW-0406">Ion transport</keyword>
<dbReference type="Proteomes" id="UP000024836">
    <property type="component" value="Unassembled WGS sequence"/>
</dbReference>
<dbReference type="PATRIC" id="fig|1461693.3.peg.1036"/>
<comment type="similarity">
    <text evidence="8">Belongs to the ATPase delta chain family.</text>
</comment>
<accession>A0A058ZN28</accession>
<dbReference type="InterPro" id="IPR000711">
    <property type="entry name" value="ATPase_OSCP/dsu"/>
</dbReference>
<dbReference type="HAMAP" id="MF_01416">
    <property type="entry name" value="ATP_synth_delta_bact"/>
    <property type="match status" value="1"/>
</dbReference>
<keyword evidence="8" id="KW-1003">Cell membrane</keyword>
<dbReference type="eggNOG" id="COG0712">
    <property type="taxonomic scope" value="Bacteria"/>
</dbReference>